<accession>A0A821R398</accession>
<sequence>NYTSQRRLVTKAFIISASFKNIYFLYKKKENHRCHSSLSIIRDNHLMFGLVYVYAKSVLLRHHDVETLSNDGVVQR</sequence>
<comment type="caution">
    <text evidence="1">The sequence shown here is derived from an EMBL/GenBank/DDBJ whole genome shotgun (WGS) entry which is preliminary data.</text>
</comment>
<proteinExistence type="predicted"/>
<feature type="non-terminal residue" evidence="1">
    <location>
        <position position="1"/>
    </location>
</feature>
<dbReference type="EMBL" id="CAJOBS010002853">
    <property type="protein sequence ID" value="CAF4836922.1"/>
    <property type="molecule type" value="Genomic_DNA"/>
</dbReference>
<dbReference type="Proteomes" id="UP000663838">
    <property type="component" value="Unassembled WGS sequence"/>
</dbReference>
<gene>
    <name evidence="1" type="ORF">TOA249_LOCUS25736</name>
</gene>
<evidence type="ECO:0000313" key="2">
    <source>
        <dbReference type="Proteomes" id="UP000663838"/>
    </source>
</evidence>
<name>A0A821R398_9BILA</name>
<reference evidence="1" key="1">
    <citation type="submission" date="2021-02" db="EMBL/GenBank/DDBJ databases">
        <authorList>
            <person name="Nowell W R."/>
        </authorList>
    </citation>
    <scope>NUCLEOTIDE SEQUENCE</scope>
</reference>
<evidence type="ECO:0000313" key="1">
    <source>
        <dbReference type="EMBL" id="CAF4836922.1"/>
    </source>
</evidence>
<protein>
    <submittedName>
        <fullName evidence="1">Uncharacterized protein</fullName>
    </submittedName>
</protein>
<organism evidence="1 2">
    <name type="scientific">Rotaria socialis</name>
    <dbReference type="NCBI Taxonomy" id="392032"/>
    <lineage>
        <taxon>Eukaryota</taxon>
        <taxon>Metazoa</taxon>
        <taxon>Spiralia</taxon>
        <taxon>Gnathifera</taxon>
        <taxon>Rotifera</taxon>
        <taxon>Eurotatoria</taxon>
        <taxon>Bdelloidea</taxon>
        <taxon>Philodinida</taxon>
        <taxon>Philodinidae</taxon>
        <taxon>Rotaria</taxon>
    </lineage>
</organism>
<dbReference type="AlphaFoldDB" id="A0A821R398"/>